<dbReference type="InParanoid" id="E4XL63"/>
<feature type="chain" id="PRO_5003192717" description="Peptidoglycan binding-like domain-containing protein" evidence="1">
    <location>
        <begin position="20"/>
        <end position="265"/>
    </location>
</feature>
<name>E4XL63_OIKDI</name>
<keyword evidence="1" id="KW-0732">Signal</keyword>
<proteinExistence type="predicted"/>
<reference evidence="2" key="1">
    <citation type="journal article" date="2010" name="Science">
        <title>Plasticity of animal genome architecture unmasked by rapid evolution of a pelagic tunicate.</title>
        <authorList>
            <person name="Denoeud F."/>
            <person name="Henriet S."/>
            <person name="Mungpakdee S."/>
            <person name="Aury J.M."/>
            <person name="Da Silva C."/>
            <person name="Brinkmann H."/>
            <person name="Mikhaleva J."/>
            <person name="Olsen L.C."/>
            <person name="Jubin C."/>
            <person name="Canestro C."/>
            <person name="Bouquet J.M."/>
            <person name="Danks G."/>
            <person name="Poulain J."/>
            <person name="Campsteijn C."/>
            <person name="Adamski M."/>
            <person name="Cross I."/>
            <person name="Yadetie F."/>
            <person name="Muffato M."/>
            <person name="Louis A."/>
            <person name="Butcher S."/>
            <person name="Tsagkogeorga G."/>
            <person name="Konrad A."/>
            <person name="Singh S."/>
            <person name="Jensen M.F."/>
            <person name="Cong E.H."/>
            <person name="Eikeseth-Otteraa H."/>
            <person name="Noel B."/>
            <person name="Anthouard V."/>
            <person name="Porcel B.M."/>
            <person name="Kachouri-Lafond R."/>
            <person name="Nishino A."/>
            <person name="Ugolini M."/>
            <person name="Chourrout P."/>
            <person name="Nishida H."/>
            <person name="Aasland R."/>
            <person name="Huzurbazar S."/>
            <person name="Westhof E."/>
            <person name="Delsuc F."/>
            <person name="Lehrach H."/>
            <person name="Reinhardt R."/>
            <person name="Weissenbach J."/>
            <person name="Roy S.W."/>
            <person name="Artiguenave F."/>
            <person name="Postlethwait J.H."/>
            <person name="Manak J.R."/>
            <person name="Thompson E.M."/>
            <person name="Jaillon O."/>
            <person name="Du Pasquier L."/>
            <person name="Boudinot P."/>
            <person name="Liberles D.A."/>
            <person name="Volff J.N."/>
            <person name="Philippe H."/>
            <person name="Lenhard B."/>
            <person name="Roest Crollius H."/>
            <person name="Wincker P."/>
            <person name="Chourrout D."/>
        </authorList>
    </citation>
    <scope>NUCLEOTIDE SEQUENCE [LARGE SCALE GENOMIC DNA]</scope>
</reference>
<evidence type="ECO:0008006" key="4">
    <source>
        <dbReference type="Google" id="ProtNLM"/>
    </source>
</evidence>
<sequence>MKLLNFCLVLFTVAITVESSRSRSKRRSSRRIRSTSFDPERQLSRELKDSLTLFLEKEYYQGTIKTMPSSDEFDWRSVNALKEFLSEKGRIPVNSLFNSLMIGTLQNFMYDLGIYPDAKPCGIFGTNTRESLQKFLMMQDAARKSKHRITPGSRFGYNSIGLLQDFLKDKGYLSKSSISGRWSSDVIKAFRQFLHDQGARVAFTRDFNEKYNSKPGRWGYKTSIVLQQLLIDDGLRVRHLDGRMNNSILRALEQYLEKKNKLKQH</sequence>
<accession>E4XL63</accession>
<organism evidence="2">
    <name type="scientific">Oikopleura dioica</name>
    <name type="common">Tunicate</name>
    <dbReference type="NCBI Taxonomy" id="34765"/>
    <lineage>
        <taxon>Eukaryota</taxon>
        <taxon>Metazoa</taxon>
        <taxon>Chordata</taxon>
        <taxon>Tunicata</taxon>
        <taxon>Appendicularia</taxon>
        <taxon>Copelata</taxon>
        <taxon>Oikopleuridae</taxon>
        <taxon>Oikopleura</taxon>
    </lineage>
</organism>
<keyword evidence="3" id="KW-1185">Reference proteome</keyword>
<evidence type="ECO:0000256" key="1">
    <source>
        <dbReference type="SAM" id="SignalP"/>
    </source>
</evidence>
<dbReference type="OrthoDB" id="10091653at2759"/>
<feature type="signal peptide" evidence="1">
    <location>
        <begin position="1"/>
        <end position="19"/>
    </location>
</feature>
<dbReference type="AlphaFoldDB" id="E4XL63"/>
<protein>
    <recommendedName>
        <fullName evidence="4">Peptidoglycan binding-like domain-containing protein</fullName>
    </recommendedName>
</protein>
<dbReference type="Proteomes" id="UP000001307">
    <property type="component" value="Unassembled WGS sequence"/>
</dbReference>
<dbReference type="EMBL" id="FN653067">
    <property type="protein sequence ID" value="CBY10824.1"/>
    <property type="molecule type" value="Genomic_DNA"/>
</dbReference>
<evidence type="ECO:0000313" key="3">
    <source>
        <dbReference type="Proteomes" id="UP000001307"/>
    </source>
</evidence>
<evidence type="ECO:0000313" key="2">
    <source>
        <dbReference type="EMBL" id="CBY10824.1"/>
    </source>
</evidence>
<gene>
    <name evidence="2" type="ORF">GSOID_T00014435001</name>
</gene>